<reference evidence="1 2" key="1">
    <citation type="submission" date="2017-06" db="EMBL/GenBank/DDBJ databases">
        <title>Cmopartive genomic analysis of Ambrosia Fusariam Clade fungi.</title>
        <authorList>
            <person name="Stajich J.E."/>
            <person name="Carrillo J."/>
            <person name="Kijimoto T."/>
            <person name="Eskalen A."/>
            <person name="O'Donnell K."/>
            <person name="Kasson M."/>
        </authorList>
    </citation>
    <scope>NUCLEOTIDE SEQUENCE [LARGE SCALE GENOMIC DNA]</scope>
    <source>
        <strain evidence="1 2">NRRL 20438</strain>
    </source>
</reference>
<gene>
    <name evidence="1" type="ORF">CDV31_013137</name>
</gene>
<sequence>MPLPQTGFFLQSGGAGDASRWAIITSLASLDDLVAADWLHFTVLGAGVTLPAARVALLLSVGWGVNAVAADASASALISVHLADAHQVHERGPIDATER</sequence>
<evidence type="ECO:0000313" key="2">
    <source>
        <dbReference type="Proteomes" id="UP000288429"/>
    </source>
</evidence>
<keyword evidence="2" id="KW-1185">Reference proteome</keyword>
<name>A0A428T5C6_9HYPO</name>
<evidence type="ECO:0000313" key="1">
    <source>
        <dbReference type="EMBL" id="RSL97229.1"/>
    </source>
</evidence>
<comment type="caution">
    <text evidence="1">The sequence shown here is derived from an EMBL/GenBank/DDBJ whole genome shotgun (WGS) entry which is preliminary data.</text>
</comment>
<dbReference type="EMBL" id="NIZV01000259">
    <property type="protein sequence ID" value="RSL97229.1"/>
    <property type="molecule type" value="Genomic_DNA"/>
</dbReference>
<accession>A0A428T5C6</accession>
<dbReference type="AlphaFoldDB" id="A0A428T5C6"/>
<organism evidence="1 2">
    <name type="scientific">Fusarium ambrosium</name>
    <dbReference type="NCBI Taxonomy" id="131363"/>
    <lineage>
        <taxon>Eukaryota</taxon>
        <taxon>Fungi</taxon>
        <taxon>Dikarya</taxon>
        <taxon>Ascomycota</taxon>
        <taxon>Pezizomycotina</taxon>
        <taxon>Sordariomycetes</taxon>
        <taxon>Hypocreomycetidae</taxon>
        <taxon>Hypocreales</taxon>
        <taxon>Nectriaceae</taxon>
        <taxon>Fusarium</taxon>
        <taxon>Fusarium solani species complex</taxon>
    </lineage>
</organism>
<protein>
    <submittedName>
        <fullName evidence="1">Uncharacterized protein</fullName>
    </submittedName>
</protein>
<dbReference type="Proteomes" id="UP000288429">
    <property type="component" value="Unassembled WGS sequence"/>
</dbReference>
<proteinExistence type="predicted"/>